<dbReference type="RefSeq" id="WP_046858237.1">
    <property type="nucleotide sequence ID" value="NZ_CP011412.1"/>
</dbReference>
<gene>
    <name evidence="2" type="ORF">AAY24_01875</name>
</gene>
<proteinExistence type="predicted"/>
<protein>
    <submittedName>
        <fullName evidence="2">Uncharacterized protein</fullName>
    </submittedName>
</protein>
<evidence type="ECO:0000313" key="2">
    <source>
        <dbReference type="EMBL" id="AKH19298.1"/>
    </source>
</evidence>
<keyword evidence="1" id="KW-0812">Transmembrane</keyword>
<keyword evidence="3" id="KW-1185">Reference proteome</keyword>
<evidence type="ECO:0000313" key="3">
    <source>
        <dbReference type="Proteomes" id="UP000034410"/>
    </source>
</evidence>
<organism evidence="2 3">
    <name type="scientific">Sedimenticola thiotaurini</name>
    <dbReference type="NCBI Taxonomy" id="1543721"/>
    <lineage>
        <taxon>Bacteria</taxon>
        <taxon>Pseudomonadati</taxon>
        <taxon>Pseudomonadota</taxon>
        <taxon>Gammaproteobacteria</taxon>
        <taxon>Chromatiales</taxon>
        <taxon>Sedimenticolaceae</taxon>
        <taxon>Sedimenticola</taxon>
    </lineage>
</organism>
<dbReference type="EMBL" id="CP011412">
    <property type="protein sequence ID" value="AKH19298.1"/>
    <property type="molecule type" value="Genomic_DNA"/>
</dbReference>
<feature type="transmembrane region" description="Helical" evidence="1">
    <location>
        <begin position="155"/>
        <end position="176"/>
    </location>
</feature>
<keyword evidence="1" id="KW-1133">Transmembrane helix</keyword>
<dbReference type="Proteomes" id="UP000034410">
    <property type="component" value="Chromosome"/>
</dbReference>
<sequence>MSEKERKMEEANAVELLKDLTDVFKHRHRFYWSTYYKLMFYHLTIAALPYVAYHFLKTYNFIANEQSYMILLLVIFAWLLLGVNIWLVLRSRKYLESEDLRLRIVHKAVREMYMREFAINLYPGMDALQADYQCRSENNNNKILVSSIGGYMESLFVTFLILISTLGTLLFSFLAYTLL</sequence>
<dbReference type="KEGG" id="seds:AAY24_01875"/>
<evidence type="ECO:0000256" key="1">
    <source>
        <dbReference type="SAM" id="Phobius"/>
    </source>
</evidence>
<dbReference type="AlphaFoldDB" id="A0A0F7JXG7"/>
<reference evidence="2 3" key="1">
    <citation type="journal article" date="2015" name="Genome Announc.">
        <title>Complete Genome Sequence of Sedimenticola thiotaurini Strain SIP-G1, a Polyphosphate- and Polyhydroxyalkanoate-Accumulating Sulfur-Oxidizing Gammaproteobacterium Isolated from Salt Marsh Sediments.</title>
        <authorList>
            <person name="Flood B.E."/>
            <person name="Jones D.S."/>
            <person name="Bailey J.V."/>
        </authorList>
    </citation>
    <scope>NUCLEOTIDE SEQUENCE [LARGE SCALE GENOMIC DNA]</scope>
    <source>
        <strain evidence="2 3">SIP-G1</strain>
    </source>
</reference>
<accession>A0A0F7JXG7</accession>
<name>A0A0F7JXG7_9GAMM</name>
<feature type="transmembrane region" description="Helical" evidence="1">
    <location>
        <begin position="35"/>
        <end position="56"/>
    </location>
</feature>
<keyword evidence="1" id="KW-0472">Membrane</keyword>
<feature type="transmembrane region" description="Helical" evidence="1">
    <location>
        <begin position="68"/>
        <end position="89"/>
    </location>
</feature>